<name>A0A9W8G4L6_9FUNG</name>
<dbReference type="Gene3D" id="3.90.230.10">
    <property type="entry name" value="Creatinase/methionine aminopeptidase superfamily"/>
    <property type="match status" value="1"/>
</dbReference>
<dbReference type="InterPro" id="IPR036005">
    <property type="entry name" value="Creatinase/aminopeptidase-like"/>
</dbReference>
<dbReference type="AlphaFoldDB" id="A0A9W8G4L6"/>
<organism evidence="1 2">
    <name type="scientific">Coemansia spiralis</name>
    <dbReference type="NCBI Taxonomy" id="417178"/>
    <lineage>
        <taxon>Eukaryota</taxon>
        <taxon>Fungi</taxon>
        <taxon>Fungi incertae sedis</taxon>
        <taxon>Zoopagomycota</taxon>
        <taxon>Kickxellomycotina</taxon>
        <taxon>Kickxellomycetes</taxon>
        <taxon>Kickxellales</taxon>
        <taxon>Kickxellaceae</taxon>
        <taxon>Coemansia</taxon>
    </lineage>
</organism>
<accession>A0A9W8G4L6</accession>
<dbReference type="OrthoDB" id="5876363at2759"/>
<protein>
    <submittedName>
        <fullName evidence="1">Uncharacterized protein</fullName>
    </submittedName>
</protein>
<evidence type="ECO:0000313" key="1">
    <source>
        <dbReference type="EMBL" id="KAJ2678676.1"/>
    </source>
</evidence>
<gene>
    <name evidence="1" type="ORF">IWW39_006517</name>
</gene>
<sequence length="52" mass="5487">MSAATKTDTTIANTNVVTKYKAAADVTNSVIRKVISACKVDSKIIDLCKLGD</sequence>
<evidence type="ECO:0000313" key="2">
    <source>
        <dbReference type="Proteomes" id="UP001151516"/>
    </source>
</evidence>
<dbReference type="Proteomes" id="UP001151516">
    <property type="component" value="Unassembled WGS sequence"/>
</dbReference>
<keyword evidence="2" id="KW-1185">Reference proteome</keyword>
<feature type="non-terminal residue" evidence="1">
    <location>
        <position position="52"/>
    </location>
</feature>
<reference evidence="1" key="1">
    <citation type="submission" date="2022-07" db="EMBL/GenBank/DDBJ databases">
        <title>Phylogenomic reconstructions and comparative analyses of Kickxellomycotina fungi.</title>
        <authorList>
            <person name="Reynolds N.K."/>
            <person name="Stajich J.E."/>
            <person name="Barry K."/>
            <person name="Grigoriev I.V."/>
            <person name="Crous P."/>
            <person name="Smith M.E."/>
        </authorList>
    </citation>
    <scope>NUCLEOTIDE SEQUENCE</scope>
    <source>
        <strain evidence="1">CBS 109367</strain>
    </source>
</reference>
<proteinExistence type="predicted"/>
<dbReference type="EMBL" id="JANBTX010000880">
    <property type="protein sequence ID" value="KAJ2678676.1"/>
    <property type="molecule type" value="Genomic_DNA"/>
</dbReference>
<comment type="caution">
    <text evidence="1">The sequence shown here is derived from an EMBL/GenBank/DDBJ whole genome shotgun (WGS) entry which is preliminary data.</text>
</comment>